<feature type="domain" description="HTH lysR-type" evidence="5">
    <location>
        <begin position="10"/>
        <end position="59"/>
    </location>
</feature>
<evidence type="ECO:0000256" key="1">
    <source>
        <dbReference type="ARBA" id="ARBA00009437"/>
    </source>
</evidence>
<gene>
    <name evidence="6" type="ORF">Sphch_3487</name>
</gene>
<protein>
    <submittedName>
        <fullName evidence="6">Transcriptional regulator, LysR family</fullName>
    </submittedName>
</protein>
<organism evidence="6 7">
    <name type="scientific">Sphingobium chlorophenolicum L-1</name>
    <dbReference type="NCBI Taxonomy" id="690566"/>
    <lineage>
        <taxon>Bacteria</taxon>
        <taxon>Pseudomonadati</taxon>
        <taxon>Pseudomonadota</taxon>
        <taxon>Alphaproteobacteria</taxon>
        <taxon>Sphingomonadales</taxon>
        <taxon>Sphingomonadaceae</taxon>
        <taxon>Sphingobium</taxon>
    </lineage>
</organism>
<dbReference type="KEGG" id="sch:Sphch_3487"/>
<dbReference type="SUPFAM" id="SSF46785">
    <property type="entry name" value="Winged helix' DNA-binding domain"/>
    <property type="match status" value="1"/>
</dbReference>
<evidence type="ECO:0000313" key="6">
    <source>
        <dbReference type="EMBL" id="AEG51078.1"/>
    </source>
</evidence>
<evidence type="ECO:0000313" key="7">
    <source>
        <dbReference type="Proteomes" id="UP000007150"/>
    </source>
</evidence>
<dbReference type="InterPro" id="IPR058163">
    <property type="entry name" value="LysR-type_TF_proteobact-type"/>
</dbReference>
<evidence type="ECO:0000256" key="3">
    <source>
        <dbReference type="ARBA" id="ARBA00023125"/>
    </source>
</evidence>
<dbReference type="HOGENOM" id="CLU_039613_16_2_5"/>
<dbReference type="PANTHER" id="PTHR30537">
    <property type="entry name" value="HTH-TYPE TRANSCRIPTIONAL REGULATOR"/>
    <property type="match status" value="1"/>
</dbReference>
<dbReference type="GO" id="GO:0003700">
    <property type="term" value="F:DNA-binding transcription factor activity"/>
    <property type="evidence" value="ECO:0007669"/>
    <property type="project" value="InterPro"/>
</dbReference>
<dbReference type="Pfam" id="PF03466">
    <property type="entry name" value="LysR_substrate"/>
    <property type="match status" value="1"/>
</dbReference>
<dbReference type="InterPro" id="IPR036388">
    <property type="entry name" value="WH-like_DNA-bd_sf"/>
</dbReference>
<proteinExistence type="inferred from homology"/>
<dbReference type="PROSITE" id="PS50931">
    <property type="entry name" value="HTH_LYSR"/>
    <property type="match status" value="1"/>
</dbReference>
<dbReference type="STRING" id="690566.Sphch_3487"/>
<keyword evidence="2" id="KW-0805">Transcription regulation</keyword>
<dbReference type="GO" id="GO:0043565">
    <property type="term" value="F:sequence-specific DNA binding"/>
    <property type="evidence" value="ECO:0007669"/>
    <property type="project" value="TreeGrafter"/>
</dbReference>
<dbReference type="AlphaFoldDB" id="F6F3R6"/>
<accession>F6F3R6</accession>
<dbReference type="FunFam" id="1.10.10.10:FF:000001">
    <property type="entry name" value="LysR family transcriptional regulator"/>
    <property type="match status" value="1"/>
</dbReference>
<comment type="similarity">
    <text evidence="1">Belongs to the LysR transcriptional regulatory family.</text>
</comment>
<dbReference type="Gene3D" id="1.10.10.10">
    <property type="entry name" value="Winged helix-like DNA-binding domain superfamily/Winged helix DNA-binding domain"/>
    <property type="match status" value="1"/>
</dbReference>
<dbReference type="Gene3D" id="3.40.190.290">
    <property type="match status" value="1"/>
</dbReference>
<evidence type="ECO:0000256" key="4">
    <source>
        <dbReference type="ARBA" id="ARBA00023163"/>
    </source>
</evidence>
<dbReference type="Pfam" id="PF00126">
    <property type="entry name" value="HTH_1"/>
    <property type="match status" value="1"/>
</dbReference>
<dbReference type="Proteomes" id="UP000007150">
    <property type="component" value="Chromosome 2"/>
</dbReference>
<name>F6F3R6_SPHCR</name>
<evidence type="ECO:0000259" key="5">
    <source>
        <dbReference type="PROSITE" id="PS50931"/>
    </source>
</evidence>
<dbReference type="FunFam" id="3.40.190.290:FF:000001">
    <property type="entry name" value="Transcriptional regulator, LysR family"/>
    <property type="match status" value="1"/>
</dbReference>
<dbReference type="InterPro" id="IPR005119">
    <property type="entry name" value="LysR_subst-bd"/>
</dbReference>
<dbReference type="EMBL" id="CP002799">
    <property type="protein sequence ID" value="AEG51078.1"/>
    <property type="molecule type" value="Genomic_DNA"/>
</dbReference>
<dbReference type="InterPro" id="IPR000847">
    <property type="entry name" value="LysR_HTH_N"/>
</dbReference>
<keyword evidence="3" id="KW-0238">DNA-binding</keyword>
<dbReference type="InterPro" id="IPR036390">
    <property type="entry name" value="WH_DNA-bd_sf"/>
</dbReference>
<dbReference type="RefSeq" id="WP_013849308.1">
    <property type="nucleotide sequence ID" value="NC_015594.1"/>
</dbReference>
<evidence type="ECO:0000256" key="2">
    <source>
        <dbReference type="ARBA" id="ARBA00023015"/>
    </source>
</evidence>
<reference evidence="6 7" key="1">
    <citation type="submission" date="2011-05" db="EMBL/GenBank/DDBJ databases">
        <title>Complete sequence of chromosome 2 of Sphingobium chlorophenolicum L-1.</title>
        <authorList>
            <consortium name="US DOE Joint Genome Institute"/>
            <person name="Lucas S."/>
            <person name="Han J."/>
            <person name="Lapidus A."/>
            <person name="Cheng J.-F."/>
            <person name="Goodwin L."/>
            <person name="Pitluck S."/>
            <person name="Peters L."/>
            <person name="Daligault H."/>
            <person name="Han C."/>
            <person name="Tapia R."/>
            <person name="Land M."/>
            <person name="Hauser L."/>
            <person name="Kyrpides N."/>
            <person name="Ivanova N."/>
            <person name="Pagani I."/>
            <person name="Turner P."/>
            <person name="Copley S."/>
            <person name="Woyke T."/>
        </authorList>
    </citation>
    <scope>NUCLEOTIDE SEQUENCE [LARGE SCALE GENOMIC DNA]</scope>
    <source>
        <strain evidence="6 7">L-1</strain>
    </source>
</reference>
<dbReference type="PANTHER" id="PTHR30537:SF10">
    <property type="entry name" value="TRANSCRIPTIONAL REGULATOR-RELATED"/>
    <property type="match status" value="1"/>
</dbReference>
<dbReference type="SUPFAM" id="SSF53850">
    <property type="entry name" value="Periplasmic binding protein-like II"/>
    <property type="match status" value="1"/>
</dbReference>
<keyword evidence="4" id="KW-0804">Transcription</keyword>
<keyword evidence="7" id="KW-1185">Reference proteome</keyword>
<sequence>MSKWEGLDEFMAVAAASSFTGAARSLSVSTTHVSRAVMALEQRINAQLFYRTTRTVRLTDTGRVFLEQCRRIAAETDEAIAHIAEQGEPAGELRVTCSTAMGERYVAPLIRRFAMHHPRLSVSIELTNRVVDLMTEDFDLAIRTGTISDPRLIKTRIASRRLYTCAAPDYLARAGRPTTVEEIGAHECIGGTSGSWHFKVDGVEVAHRPSGRFRCNSGHAVVDACVAGLGICQLPEFYVLPHLQHGMVELILEDCRPDDEPIWAVYPQRRHLVPKIHFVVEHLRRELEAAMTTRSVQA</sequence>
<dbReference type="GO" id="GO:0006351">
    <property type="term" value="P:DNA-templated transcription"/>
    <property type="evidence" value="ECO:0007669"/>
    <property type="project" value="TreeGrafter"/>
</dbReference>